<keyword evidence="11" id="KW-1185">Reference proteome</keyword>
<feature type="compositionally biased region" description="Low complexity" evidence="9">
    <location>
        <begin position="75"/>
        <end position="96"/>
    </location>
</feature>
<comment type="catalytic activity">
    <reaction evidence="8">
        <text>a 5-methoxy-2-methyl-3-(all-trans-polyprenyl)benzene-1,4-diol + AH2 + O2 = a 3-demethylubiquinol + A + H2O</text>
        <dbReference type="Rhea" id="RHEA:50908"/>
        <dbReference type="Rhea" id="RHEA-COMP:10859"/>
        <dbReference type="Rhea" id="RHEA-COMP:10914"/>
        <dbReference type="ChEBI" id="CHEBI:13193"/>
        <dbReference type="ChEBI" id="CHEBI:15377"/>
        <dbReference type="ChEBI" id="CHEBI:15379"/>
        <dbReference type="ChEBI" id="CHEBI:17499"/>
        <dbReference type="ChEBI" id="CHEBI:84167"/>
        <dbReference type="ChEBI" id="CHEBI:84422"/>
        <dbReference type="EC" id="1.14.99.60"/>
    </reaction>
</comment>
<dbReference type="PANTHER" id="PTHR11237:SF4">
    <property type="entry name" value="5-DEMETHOXYUBIQUINONE HYDROXYLASE, MITOCHONDRIAL"/>
    <property type="match status" value="1"/>
</dbReference>
<feature type="binding site" evidence="8">
    <location>
        <position position="152"/>
    </location>
    <ligand>
        <name>Fe cation</name>
        <dbReference type="ChEBI" id="CHEBI:24875"/>
        <label>2</label>
    </ligand>
</feature>
<comment type="subcellular location">
    <subcellularLocation>
        <location evidence="8">Mitochondrion inner membrane</location>
        <topology evidence="8">Peripheral membrane protein</topology>
        <orientation evidence="8">Matrix side</orientation>
    </subcellularLocation>
</comment>
<dbReference type="GO" id="GO:0031314">
    <property type="term" value="C:extrinsic component of mitochondrial inner membrane"/>
    <property type="evidence" value="ECO:0007669"/>
    <property type="project" value="UniProtKB-UniRule"/>
</dbReference>
<comment type="pathway">
    <text evidence="1 8">Cofactor biosynthesis; ubiquinone biosynthesis.</text>
</comment>
<dbReference type="EC" id="1.14.99.60" evidence="8"/>
<dbReference type="CDD" id="cd01042">
    <property type="entry name" value="DMQH"/>
    <property type="match status" value="1"/>
</dbReference>
<dbReference type="InterPro" id="IPR011566">
    <property type="entry name" value="Ubq_synth_Coq7"/>
</dbReference>
<dbReference type="GO" id="GO:0046872">
    <property type="term" value="F:metal ion binding"/>
    <property type="evidence" value="ECO:0007669"/>
    <property type="project" value="UniProtKB-KW"/>
</dbReference>
<dbReference type="HAMAP" id="MF_01658">
    <property type="entry name" value="COQ7"/>
    <property type="match status" value="1"/>
</dbReference>
<dbReference type="InterPro" id="IPR009078">
    <property type="entry name" value="Ferritin-like_SF"/>
</dbReference>
<gene>
    <name evidence="8" type="primary">COQ7</name>
    <name evidence="10" type="ORF">BQ2448_3936</name>
</gene>
<dbReference type="EMBL" id="FMSP01000009">
    <property type="protein sequence ID" value="SCV72399.1"/>
    <property type="molecule type" value="Genomic_DNA"/>
</dbReference>
<keyword evidence="2 8" id="KW-0831">Ubiquinone biosynthesis</keyword>
<dbReference type="GO" id="GO:0016709">
    <property type="term" value="F:oxidoreductase activity, acting on paired donors, with incorporation or reduction of molecular oxygen, NAD(P)H as one donor, and incorporation of one atom of oxygen"/>
    <property type="evidence" value="ECO:0007669"/>
    <property type="project" value="UniProtKB-UniRule"/>
</dbReference>
<evidence type="ECO:0000313" key="11">
    <source>
        <dbReference type="Proteomes" id="UP000198372"/>
    </source>
</evidence>
<comment type="function">
    <text evidence="8">Catalyzes the hydroxylation of 2-polyprenyl-3-methyl-6-methoxy-1,4-benzoquinol (DMQH2) during ubiquinone biosynthesis. Has also a structural role in the COQ enzyme complex, stabilizing other COQ polypeptides.</text>
</comment>
<dbReference type="InterPro" id="IPR012347">
    <property type="entry name" value="Ferritin-like"/>
</dbReference>
<feature type="binding site" evidence="8">
    <location>
        <position position="204"/>
    </location>
    <ligand>
        <name>Fe cation</name>
        <dbReference type="ChEBI" id="CHEBI:24875"/>
        <label>2</label>
    </ligand>
</feature>
<keyword evidence="4 8" id="KW-0560">Oxidoreductase</keyword>
<sequence>MASRTPLPLLLRSYRPTLQPLSSASSALRHYSSSYSSSSSRPTFVPFSRTSADTEIPYGEPTQPSSVYLPMNPQASASTATSDTTEAAAAAAATTTPSNLTDHQRRVLDKILRVDQAGELGANWIYRGQHAVLKRNNDPRIAALIQDMWDGEKKHIATFDKLITQHGVRPTALYPVWKAAGFALGSGTALLGNRAAMACTEAVETVIGEHYNSQLKELDQAFPSDHPSIPLLKRLLLEFRDDELAHLDTAVENESQQAPAYALLSAAIATGCRLAIGISGKV</sequence>
<feature type="binding site" evidence="8">
    <location>
        <position position="243"/>
    </location>
    <ligand>
        <name>Fe cation</name>
        <dbReference type="ChEBI" id="CHEBI:24875"/>
        <label>1</label>
    </ligand>
</feature>
<evidence type="ECO:0000256" key="3">
    <source>
        <dbReference type="ARBA" id="ARBA00022723"/>
    </source>
</evidence>
<dbReference type="PANTHER" id="PTHR11237">
    <property type="entry name" value="COENZYME Q10 BIOSYNTHESIS PROTEIN 7"/>
    <property type="match status" value="1"/>
</dbReference>
<keyword evidence="8" id="KW-0496">Mitochondrion</keyword>
<keyword evidence="7 8" id="KW-0472">Membrane</keyword>
<evidence type="ECO:0000256" key="5">
    <source>
        <dbReference type="ARBA" id="ARBA00023004"/>
    </source>
</evidence>
<reference evidence="11" key="1">
    <citation type="submission" date="2016-09" db="EMBL/GenBank/DDBJ databases">
        <authorList>
            <person name="Jeantristanb JTB J.-T."/>
            <person name="Ricardo R."/>
        </authorList>
    </citation>
    <scope>NUCLEOTIDE SEQUENCE [LARGE SCALE GENOMIC DNA]</scope>
</reference>
<dbReference type="SUPFAM" id="SSF47240">
    <property type="entry name" value="Ferritin-like"/>
    <property type="match status" value="1"/>
</dbReference>
<dbReference type="OrthoDB" id="275371at2759"/>
<feature type="region of interest" description="Disordered" evidence="9">
    <location>
        <begin position="51"/>
        <end position="100"/>
    </location>
</feature>
<evidence type="ECO:0000256" key="1">
    <source>
        <dbReference type="ARBA" id="ARBA00004749"/>
    </source>
</evidence>
<protein>
    <recommendedName>
        <fullName evidence="8">5-demethoxyubiquinone hydroxylase, mitochondrial</fullName>
        <shortName evidence="8">DMQ hydroxylase</shortName>
        <ecNumber evidence="8">1.14.99.60</ecNumber>
    </recommendedName>
    <alternativeName>
        <fullName evidence="8">Ubiquinone biosynthesis monooxygenase COQ7</fullName>
    </alternativeName>
</protein>
<accession>A0A238FHX1</accession>
<comment type="cofactor">
    <cofactor evidence="8">
        <name>Fe cation</name>
        <dbReference type="ChEBI" id="CHEBI:24875"/>
    </cofactor>
    <text evidence="8">Binds 2 iron ions per subunit.</text>
</comment>
<keyword evidence="5 8" id="KW-0408">Iron</keyword>
<organism evidence="10 11">
    <name type="scientific">Microbotryum intermedium</name>
    <dbReference type="NCBI Taxonomy" id="269621"/>
    <lineage>
        <taxon>Eukaryota</taxon>
        <taxon>Fungi</taxon>
        <taxon>Dikarya</taxon>
        <taxon>Basidiomycota</taxon>
        <taxon>Pucciniomycotina</taxon>
        <taxon>Microbotryomycetes</taxon>
        <taxon>Microbotryales</taxon>
        <taxon>Microbotryaceae</taxon>
        <taxon>Microbotryum</taxon>
    </lineage>
</organism>
<dbReference type="Gene3D" id="1.20.1260.10">
    <property type="match status" value="1"/>
</dbReference>
<evidence type="ECO:0000256" key="2">
    <source>
        <dbReference type="ARBA" id="ARBA00022688"/>
    </source>
</evidence>
<keyword evidence="3 8" id="KW-0479">Metal-binding</keyword>
<evidence type="ECO:0000256" key="7">
    <source>
        <dbReference type="ARBA" id="ARBA00023136"/>
    </source>
</evidence>
<feature type="binding site" evidence="8">
    <location>
        <position position="119"/>
    </location>
    <ligand>
        <name>Fe cation</name>
        <dbReference type="ChEBI" id="CHEBI:24875"/>
        <label>1</label>
    </ligand>
</feature>
<feature type="binding site" evidence="8">
    <location>
        <position position="152"/>
    </location>
    <ligand>
        <name>Fe cation</name>
        <dbReference type="ChEBI" id="CHEBI:24875"/>
        <label>1</label>
    </ligand>
</feature>
<evidence type="ECO:0000256" key="9">
    <source>
        <dbReference type="SAM" id="MobiDB-lite"/>
    </source>
</evidence>
<evidence type="ECO:0000256" key="6">
    <source>
        <dbReference type="ARBA" id="ARBA00023033"/>
    </source>
</evidence>
<dbReference type="UniPathway" id="UPA00232"/>
<feature type="binding site" evidence="8">
    <location>
        <position position="246"/>
    </location>
    <ligand>
        <name>Fe cation</name>
        <dbReference type="ChEBI" id="CHEBI:24875"/>
        <label>2</label>
    </ligand>
</feature>
<proteinExistence type="inferred from homology"/>
<dbReference type="GO" id="GO:0008682">
    <property type="term" value="F:3-demethoxyubiquinol 3-hydroxylase activity"/>
    <property type="evidence" value="ECO:0007669"/>
    <property type="project" value="UniProtKB-EC"/>
</dbReference>
<dbReference type="AlphaFoldDB" id="A0A238FHX1"/>
<feature type="binding site" evidence="8">
    <location>
        <position position="155"/>
    </location>
    <ligand>
        <name>Fe cation</name>
        <dbReference type="ChEBI" id="CHEBI:24875"/>
        <label>1</label>
    </ligand>
</feature>
<evidence type="ECO:0000256" key="4">
    <source>
        <dbReference type="ARBA" id="ARBA00023002"/>
    </source>
</evidence>
<evidence type="ECO:0000313" key="10">
    <source>
        <dbReference type="EMBL" id="SCV72399.1"/>
    </source>
</evidence>
<evidence type="ECO:0000256" key="8">
    <source>
        <dbReference type="HAMAP-Rule" id="MF_03194"/>
    </source>
</evidence>
<name>A0A238FHX1_9BASI</name>
<dbReference type="Proteomes" id="UP000198372">
    <property type="component" value="Unassembled WGS sequence"/>
</dbReference>
<dbReference type="GO" id="GO:0006744">
    <property type="term" value="P:ubiquinone biosynthetic process"/>
    <property type="evidence" value="ECO:0007669"/>
    <property type="project" value="UniProtKB-UniRule"/>
</dbReference>
<comment type="similarity">
    <text evidence="8">Belongs to the COQ7 family.</text>
</comment>
<feature type="binding site" evidence="8">
    <location>
        <position position="243"/>
    </location>
    <ligand>
        <name>Fe cation</name>
        <dbReference type="ChEBI" id="CHEBI:24875"/>
        <label>2</label>
    </ligand>
</feature>
<comment type="subunit">
    <text evidence="8">Component of a multi-subunit COQ enzyme complex, composed of at least COQ3, COQ4, COQ5, COQ6, COQ7 and COQ9.</text>
</comment>
<dbReference type="STRING" id="269621.A0A238FHX1"/>
<keyword evidence="6 8" id="KW-0503">Monooxygenase</keyword>
<dbReference type="Pfam" id="PF03232">
    <property type="entry name" value="COQ7"/>
    <property type="match status" value="1"/>
</dbReference>
<keyword evidence="8" id="KW-0999">Mitochondrion inner membrane</keyword>